<evidence type="ECO:0000313" key="1">
    <source>
        <dbReference type="EMBL" id="KAA6362129.1"/>
    </source>
</evidence>
<dbReference type="Proteomes" id="UP000324800">
    <property type="component" value="Unassembled WGS sequence"/>
</dbReference>
<sequence>MEAVIRVNGLNIGLGEELAQKKQVKETDREIRAKSIKDLTGEDKLWLQTLDEAIKRLATSSPTQTIFAKQLCNGGKTRTS</sequence>
<protein>
    <submittedName>
        <fullName evidence="1">Uncharacterized protein</fullName>
    </submittedName>
</protein>
<proteinExistence type="predicted"/>
<dbReference type="AlphaFoldDB" id="A0A5J4TW79"/>
<comment type="caution">
    <text evidence="1">The sequence shown here is derived from an EMBL/GenBank/DDBJ whole genome shotgun (WGS) entry which is preliminary data.</text>
</comment>
<name>A0A5J4TW79_9EUKA</name>
<evidence type="ECO:0000313" key="2">
    <source>
        <dbReference type="Proteomes" id="UP000324800"/>
    </source>
</evidence>
<accession>A0A5J4TW79</accession>
<gene>
    <name evidence="1" type="ORF">EZS28_042344</name>
</gene>
<organism evidence="1 2">
    <name type="scientific">Streblomastix strix</name>
    <dbReference type="NCBI Taxonomy" id="222440"/>
    <lineage>
        <taxon>Eukaryota</taxon>
        <taxon>Metamonada</taxon>
        <taxon>Preaxostyla</taxon>
        <taxon>Oxymonadida</taxon>
        <taxon>Streblomastigidae</taxon>
        <taxon>Streblomastix</taxon>
    </lineage>
</organism>
<dbReference type="EMBL" id="SNRW01024617">
    <property type="protein sequence ID" value="KAA6362129.1"/>
    <property type="molecule type" value="Genomic_DNA"/>
</dbReference>
<reference evidence="1 2" key="1">
    <citation type="submission" date="2019-03" db="EMBL/GenBank/DDBJ databases">
        <title>Single cell metagenomics reveals metabolic interactions within the superorganism composed of flagellate Streblomastix strix and complex community of Bacteroidetes bacteria on its surface.</title>
        <authorList>
            <person name="Treitli S.C."/>
            <person name="Kolisko M."/>
            <person name="Husnik F."/>
            <person name="Keeling P."/>
            <person name="Hampl V."/>
        </authorList>
    </citation>
    <scope>NUCLEOTIDE SEQUENCE [LARGE SCALE GENOMIC DNA]</scope>
    <source>
        <strain evidence="1">ST1C</strain>
    </source>
</reference>